<name>A0A6A8DIF4_9BACI</name>
<comment type="caution">
    <text evidence="2">The sequence shown here is derived from an EMBL/GenBank/DDBJ whole genome shotgun (WGS) entry which is preliminary data.</text>
</comment>
<reference evidence="2" key="1">
    <citation type="submission" date="2019-11" db="EMBL/GenBank/DDBJ databases">
        <authorList>
            <person name="Li J."/>
        </authorList>
    </citation>
    <scope>NUCLEOTIDE SEQUENCE</scope>
    <source>
        <strain evidence="2">B6B</strain>
    </source>
</reference>
<feature type="transmembrane region" description="Helical" evidence="1">
    <location>
        <begin position="135"/>
        <end position="158"/>
    </location>
</feature>
<accession>A0A6A8DIF4</accession>
<dbReference type="EMBL" id="WJNG01000001">
    <property type="protein sequence ID" value="MRH41092.1"/>
    <property type="molecule type" value="Genomic_DNA"/>
</dbReference>
<keyword evidence="1" id="KW-0812">Transmembrane</keyword>
<feature type="transmembrane region" description="Helical" evidence="1">
    <location>
        <begin position="35"/>
        <end position="60"/>
    </location>
</feature>
<keyword evidence="1" id="KW-1133">Transmembrane helix</keyword>
<keyword evidence="3" id="KW-1185">Reference proteome</keyword>
<feature type="transmembrane region" description="Helical" evidence="1">
    <location>
        <begin position="102"/>
        <end position="123"/>
    </location>
</feature>
<evidence type="ECO:0000313" key="3">
    <source>
        <dbReference type="Proteomes" id="UP000799092"/>
    </source>
</evidence>
<dbReference type="RefSeq" id="WP_153734763.1">
    <property type="nucleotide sequence ID" value="NZ_WJNG01000001.1"/>
</dbReference>
<gene>
    <name evidence="2" type="ORF">GH741_00200</name>
</gene>
<dbReference type="AlphaFoldDB" id="A0A6A8DIF4"/>
<sequence>MNNEEKVHGDFTSRKVEHSKKSSRLPYYLDIWGQLLYVISLIVLVSQVNYSIILWALFLSPLALIKYIRRNIWSISILFFILVPSILSFFILTLISPFLSEASLWITLILIIPLTSLLVMLLFGRSDEFIQKARVSLEINQFIVIALALSTALLAYQYTEFNFLLPFFSVDNLTENGFNPRDAFNFIGSSLFLPYLVSTALCKALLEWFDFKQKKGIKE</sequence>
<evidence type="ECO:0000256" key="1">
    <source>
        <dbReference type="SAM" id="Phobius"/>
    </source>
</evidence>
<protein>
    <submittedName>
        <fullName evidence="2">Uncharacterized protein</fullName>
    </submittedName>
</protein>
<dbReference type="Proteomes" id="UP000799092">
    <property type="component" value="Unassembled WGS sequence"/>
</dbReference>
<organism evidence="2 3">
    <name type="scientific">Aquibacillus halophilus</name>
    <dbReference type="NCBI Taxonomy" id="930132"/>
    <lineage>
        <taxon>Bacteria</taxon>
        <taxon>Bacillati</taxon>
        <taxon>Bacillota</taxon>
        <taxon>Bacilli</taxon>
        <taxon>Bacillales</taxon>
        <taxon>Bacillaceae</taxon>
        <taxon>Aquibacillus</taxon>
    </lineage>
</organism>
<evidence type="ECO:0000313" key="2">
    <source>
        <dbReference type="EMBL" id="MRH41092.1"/>
    </source>
</evidence>
<keyword evidence="1" id="KW-0472">Membrane</keyword>
<feature type="transmembrane region" description="Helical" evidence="1">
    <location>
        <begin position="72"/>
        <end position="96"/>
    </location>
</feature>
<feature type="transmembrane region" description="Helical" evidence="1">
    <location>
        <begin position="183"/>
        <end position="206"/>
    </location>
</feature>
<proteinExistence type="predicted"/>